<dbReference type="GO" id="GO:0000785">
    <property type="term" value="C:chromatin"/>
    <property type="evidence" value="ECO:0007669"/>
    <property type="project" value="TreeGrafter"/>
</dbReference>
<feature type="domain" description="C2H2-type" evidence="13">
    <location>
        <begin position="66"/>
        <end position="93"/>
    </location>
</feature>
<dbReference type="STRING" id="1036612.A0A1L9T2F7"/>
<keyword evidence="3" id="KW-0479">Metal-binding</keyword>
<keyword evidence="15" id="KW-1185">Reference proteome</keyword>
<dbReference type="InterPro" id="IPR013087">
    <property type="entry name" value="Znf_C2H2_type"/>
</dbReference>
<evidence type="ECO:0000256" key="4">
    <source>
        <dbReference type="ARBA" id="ARBA00022737"/>
    </source>
</evidence>
<dbReference type="Pfam" id="PF00096">
    <property type="entry name" value="zf-C2H2"/>
    <property type="match status" value="2"/>
</dbReference>
<comment type="function">
    <text evidence="1">May be involved in transcriptional regulation.</text>
</comment>
<dbReference type="GO" id="GO:0000981">
    <property type="term" value="F:DNA-binding transcription factor activity, RNA polymerase II-specific"/>
    <property type="evidence" value="ECO:0007669"/>
    <property type="project" value="InterPro"/>
</dbReference>
<feature type="domain" description="C2H2-type" evidence="13">
    <location>
        <begin position="94"/>
        <end position="116"/>
    </location>
</feature>
<evidence type="ECO:0000256" key="1">
    <source>
        <dbReference type="ARBA" id="ARBA00003767"/>
    </source>
</evidence>
<keyword evidence="7" id="KW-0805">Transcription regulation</keyword>
<evidence type="ECO:0000259" key="13">
    <source>
        <dbReference type="PROSITE" id="PS50157"/>
    </source>
</evidence>
<comment type="subcellular location">
    <subcellularLocation>
        <location evidence="2">Nucleus</location>
    </subcellularLocation>
</comment>
<feature type="compositionally biased region" description="Polar residues" evidence="12">
    <location>
        <begin position="284"/>
        <end position="299"/>
    </location>
</feature>
<feature type="region of interest" description="Disordered" evidence="12">
    <location>
        <begin position="277"/>
        <end position="299"/>
    </location>
</feature>
<proteinExistence type="predicted"/>
<dbReference type="SMART" id="SM00355">
    <property type="entry name" value="ZnF_C2H2"/>
    <property type="match status" value="2"/>
</dbReference>
<dbReference type="EMBL" id="KV878597">
    <property type="protein sequence ID" value="OJJ53632.1"/>
    <property type="molecule type" value="Genomic_DNA"/>
</dbReference>
<keyword evidence="8" id="KW-0238">DNA-binding</keyword>
<dbReference type="PROSITE" id="PS50157">
    <property type="entry name" value="ZINC_FINGER_C2H2_2"/>
    <property type="match status" value="2"/>
</dbReference>
<dbReference type="InterPro" id="IPR051059">
    <property type="entry name" value="VerF-like"/>
</dbReference>
<dbReference type="GO" id="GO:0006351">
    <property type="term" value="P:DNA-templated transcription"/>
    <property type="evidence" value="ECO:0007669"/>
    <property type="project" value="InterPro"/>
</dbReference>
<evidence type="ECO:0000256" key="12">
    <source>
        <dbReference type="SAM" id="MobiDB-lite"/>
    </source>
</evidence>
<evidence type="ECO:0000256" key="9">
    <source>
        <dbReference type="ARBA" id="ARBA00023163"/>
    </source>
</evidence>
<keyword evidence="6" id="KW-0862">Zinc</keyword>
<evidence type="ECO:0000256" key="8">
    <source>
        <dbReference type="ARBA" id="ARBA00023125"/>
    </source>
</evidence>
<protein>
    <recommendedName>
        <fullName evidence="13">C2H2-type domain-containing protein</fullName>
    </recommendedName>
</protein>
<gene>
    <name evidence="14" type="ORF">ASPSYDRAFT_212662</name>
</gene>
<evidence type="ECO:0000313" key="15">
    <source>
        <dbReference type="Proteomes" id="UP000184356"/>
    </source>
</evidence>
<reference evidence="15" key="1">
    <citation type="journal article" date="2017" name="Genome Biol.">
        <title>Comparative genomics reveals high biological diversity and specific adaptations in the industrially and medically important fungal genus Aspergillus.</title>
        <authorList>
            <person name="de Vries R.P."/>
            <person name="Riley R."/>
            <person name="Wiebenga A."/>
            <person name="Aguilar-Osorio G."/>
            <person name="Amillis S."/>
            <person name="Uchima C.A."/>
            <person name="Anderluh G."/>
            <person name="Asadollahi M."/>
            <person name="Askin M."/>
            <person name="Barry K."/>
            <person name="Battaglia E."/>
            <person name="Bayram O."/>
            <person name="Benocci T."/>
            <person name="Braus-Stromeyer S.A."/>
            <person name="Caldana C."/>
            <person name="Canovas D."/>
            <person name="Cerqueira G.C."/>
            <person name="Chen F."/>
            <person name="Chen W."/>
            <person name="Choi C."/>
            <person name="Clum A."/>
            <person name="Dos Santos R.A."/>
            <person name="Damasio A.R."/>
            <person name="Diallinas G."/>
            <person name="Emri T."/>
            <person name="Fekete E."/>
            <person name="Flipphi M."/>
            <person name="Freyberg S."/>
            <person name="Gallo A."/>
            <person name="Gournas C."/>
            <person name="Habgood R."/>
            <person name="Hainaut M."/>
            <person name="Harispe M.L."/>
            <person name="Henrissat B."/>
            <person name="Hilden K.S."/>
            <person name="Hope R."/>
            <person name="Hossain A."/>
            <person name="Karabika E."/>
            <person name="Karaffa L."/>
            <person name="Karanyi Z."/>
            <person name="Krasevec N."/>
            <person name="Kuo A."/>
            <person name="Kusch H."/>
            <person name="LaButti K."/>
            <person name="Lagendijk E.L."/>
            <person name="Lapidus A."/>
            <person name="Levasseur A."/>
            <person name="Lindquist E."/>
            <person name="Lipzen A."/>
            <person name="Logrieco A.F."/>
            <person name="MacCabe A."/>
            <person name="Maekelae M.R."/>
            <person name="Malavazi I."/>
            <person name="Melin P."/>
            <person name="Meyer V."/>
            <person name="Mielnichuk N."/>
            <person name="Miskei M."/>
            <person name="Molnar A.P."/>
            <person name="Mule G."/>
            <person name="Ngan C.Y."/>
            <person name="Orejas M."/>
            <person name="Orosz E."/>
            <person name="Ouedraogo J.P."/>
            <person name="Overkamp K.M."/>
            <person name="Park H.-S."/>
            <person name="Perrone G."/>
            <person name="Piumi F."/>
            <person name="Punt P.J."/>
            <person name="Ram A.F."/>
            <person name="Ramon A."/>
            <person name="Rauscher S."/>
            <person name="Record E."/>
            <person name="Riano-Pachon D.M."/>
            <person name="Robert V."/>
            <person name="Roehrig J."/>
            <person name="Ruller R."/>
            <person name="Salamov A."/>
            <person name="Salih N.S."/>
            <person name="Samson R.A."/>
            <person name="Sandor E."/>
            <person name="Sanguinetti M."/>
            <person name="Schuetze T."/>
            <person name="Sepcic K."/>
            <person name="Shelest E."/>
            <person name="Sherlock G."/>
            <person name="Sophianopoulou V."/>
            <person name="Squina F.M."/>
            <person name="Sun H."/>
            <person name="Susca A."/>
            <person name="Todd R.B."/>
            <person name="Tsang A."/>
            <person name="Unkles S.E."/>
            <person name="van de Wiele N."/>
            <person name="van Rossen-Uffink D."/>
            <person name="Oliveira J.V."/>
            <person name="Vesth T.C."/>
            <person name="Visser J."/>
            <person name="Yu J.-H."/>
            <person name="Zhou M."/>
            <person name="Andersen M.R."/>
            <person name="Archer D.B."/>
            <person name="Baker S.E."/>
            <person name="Benoit I."/>
            <person name="Brakhage A.A."/>
            <person name="Braus G.H."/>
            <person name="Fischer R."/>
            <person name="Frisvad J.C."/>
            <person name="Goldman G.H."/>
            <person name="Houbraken J."/>
            <person name="Oakley B."/>
            <person name="Pocsi I."/>
            <person name="Scazzocchio C."/>
            <person name="Seiboth B."/>
            <person name="vanKuyk P.A."/>
            <person name="Wortman J."/>
            <person name="Dyer P.S."/>
            <person name="Grigoriev I.V."/>
        </authorList>
    </citation>
    <scope>NUCLEOTIDE SEQUENCE [LARGE SCALE GENOMIC DNA]</scope>
    <source>
        <strain evidence="15">CBS 593.65</strain>
    </source>
</reference>
<feature type="region of interest" description="Disordered" evidence="12">
    <location>
        <begin position="112"/>
        <end position="179"/>
    </location>
</feature>
<dbReference type="PANTHER" id="PTHR40626">
    <property type="entry name" value="MIP31509P"/>
    <property type="match status" value="1"/>
</dbReference>
<keyword evidence="9" id="KW-0804">Transcription</keyword>
<dbReference type="OrthoDB" id="10018191at2759"/>
<keyword evidence="10" id="KW-0539">Nucleus</keyword>
<dbReference type="SUPFAM" id="SSF57667">
    <property type="entry name" value="beta-beta-alpha zinc fingers"/>
    <property type="match status" value="1"/>
</dbReference>
<keyword evidence="4" id="KW-0677">Repeat</keyword>
<feature type="compositionally biased region" description="Polar residues" evidence="12">
    <location>
        <begin position="168"/>
        <end position="178"/>
    </location>
</feature>
<dbReference type="GO" id="GO:0000978">
    <property type="term" value="F:RNA polymerase II cis-regulatory region sequence-specific DNA binding"/>
    <property type="evidence" value="ECO:0007669"/>
    <property type="project" value="InterPro"/>
</dbReference>
<dbReference type="AlphaFoldDB" id="A0A1L9T2F7"/>
<dbReference type="CDD" id="cd12148">
    <property type="entry name" value="fungal_TF_MHR"/>
    <property type="match status" value="1"/>
</dbReference>
<dbReference type="InterPro" id="IPR036236">
    <property type="entry name" value="Znf_C2H2_sf"/>
</dbReference>
<evidence type="ECO:0000256" key="5">
    <source>
        <dbReference type="ARBA" id="ARBA00022771"/>
    </source>
</evidence>
<dbReference type="Pfam" id="PF04082">
    <property type="entry name" value="Fungal_trans"/>
    <property type="match status" value="1"/>
</dbReference>
<name>A0A1L9T2F7_9EURO</name>
<dbReference type="Proteomes" id="UP000184356">
    <property type="component" value="Unassembled WGS sequence"/>
</dbReference>
<dbReference type="VEuPathDB" id="FungiDB:ASPSYDRAFT_212662"/>
<organism evidence="14 15">
    <name type="scientific">Aspergillus sydowii CBS 593.65</name>
    <dbReference type="NCBI Taxonomy" id="1036612"/>
    <lineage>
        <taxon>Eukaryota</taxon>
        <taxon>Fungi</taxon>
        <taxon>Dikarya</taxon>
        <taxon>Ascomycota</taxon>
        <taxon>Pezizomycotina</taxon>
        <taxon>Eurotiomycetes</taxon>
        <taxon>Eurotiomycetidae</taxon>
        <taxon>Eurotiales</taxon>
        <taxon>Aspergillaceae</taxon>
        <taxon>Aspergillus</taxon>
        <taxon>Aspergillus subgen. Nidulantes</taxon>
    </lineage>
</organism>
<dbReference type="InterPro" id="IPR007219">
    <property type="entry name" value="XnlR_reg_dom"/>
</dbReference>
<dbReference type="FunFam" id="3.30.160.60:FF:000097">
    <property type="entry name" value="Zinc finger protein"/>
    <property type="match status" value="1"/>
</dbReference>
<evidence type="ECO:0000256" key="2">
    <source>
        <dbReference type="ARBA" id="ARBA00004123"/>
    </source>
</evidence>
<evidence type="ECO:0000313" key="14">
    <source>
        <dbReference type="EMBL" id="OJJ53632.1"/>
    </source>
</evidence>
<dbReference type="GO" id="GO:0005634">
    <property type="term" value="C:nucleus"/>
    <property type="evidence" value="ECO:0007669"/>
    <property type="project" value="UniProtKB-SubCell"/>
</dbReference>
<dbReference type="Gene3D" id="3.30.160.60">
    <property type="entry name" value="Classic Zinc Finger"/>
    <property type="match status" value="2"/>
</dbReference>
<dbReference type="RefSeq" id="XP_040697438.1">
    <property type="nucleotide sequence ID" value="XM_040844050.1"/>
</dbReference>
<evidence type="ECO:0000256" key="10">
    <source>
        <dbReference type="ARBA" id="ARBA00023242"/>
    </source>
</evidence>
<feature type="region of interest" description="Disordered" evidence="12">
    <location>
        <begin position="1"/>
        <end position="27"/>
    </location>
</feature>
<evidence type="ECO:0000256" key="11">
    <source>
        <dbReference type="PROSITE-ProRule" id="PRU00042"/>
    </source>
</evidence>
<keyword evidence="5 11" id="KW-0863">Zinc-finger</keyword>
<dbReference type="GO" id="GO:0008270">
    <property type="term" value="F:zinc ion binding"/>
    <property type="evidence" value="ECO:0007669"/>
    <property type="project" value="UniProtKB-KW"/>
</dbReference>
<dbReference type="PROSITE" id="PS00028">
    <property type="entry name" value="ZINC_FINGER_C2H2_1"/>
    <property type="match status" value="1"/>
</dbReference>
<evidence type="ECO:0000256" key="3">
    <source>
        <dbReference type="ARBA" id="ARBA00022723"/>
    </source>
</evidence>
<sequence length="925" mass="102455">MEKADALNTSCQPEKDDFESVPTPPHFPPLHPQPTPTSARCLQLHLSKLPHLPYFLVMRHHDIAARKCTHCNRVFSKVEHLRRHQRSHTGERPFKCTQCGRRYARSDVLNRHIRHHHPAPGETNRADGPVSEGLHQENNSPLPNAEYNTEELRSGSLSSQDAVIPPQDTRTAEQTSSEALHIQGSIHHAWENMQFDMSQDVNGTYNGDHCGFIDNRCEVHGMDGMPAQQPTDGATPQPEFNSQHPVFDLFGDLSQEPNVGDVMPANMDFEAVLDGLLLTPPGSGDQQPRQPSKTNISNEQFEQVRRLWPTRRRTATKPLSPLCWDDILLHHEDNIFSSTTLMATASLEQSIQTDSGWKFNDACRERLVRSLSQNHNPHVDQAMQPVRTPSNHGALENGFPPADILDLCLDLYFHRFHVHMPFVHPPTFNASATPSILLFPMCVVGMMILNRGMARKLITQYLPGAIQNCRAELAAPILRHSPAPALLTVVASASLILFIAASTPEMAFEEERQALYEETLLMARDRGLFDPPSYNLGLTQAVDNRDVAWKAWARIQSAQRLAACLILADVYSSQMLGMAPALSPPALHIPLLSDDNLFIAHNSRRWSSLIGPEGPWSNRPPPMGPRMLNHPLELTGFGLQTLLATIWLRILKCQRNRSSTTGSRNELWTSWPSRQSELTDSDSPSSISACLPVVFKTYATPLKTGNGNSLILWHYLCMSLTTNLSVIEDAAGRNGPEAAKRAVDSLKIWAKTPASRRACLHAIQALLAISEHRQCDGVMLHTEMALFHAALVLGLYLLTAPNFKLTVVTPCYDLFDPVDWVEVGNLGLTVTSSPPSPPRNASPATDSAGAADSASAARSFIQHGAPVCFRGGEYQSSYGAARRSFMNFAAQLEEIGKWNVQEYCKVLYIISDTLFASDGMIATGD</sequence>
<evidence type="ECO:0000256" key="6">
    <source>
        <dbReference type="ARBA" id="ARBA00022833"/>
    </source>
</evidence>
<evidence type="ECO:0000256" key="7">
    <source>
        <dbReference type="ARBA" id="ARBA00023015"/>
    </source>
</evidence>
<dbReference type="PANTHER" id="PTHR40626:SF7">
    <property type="entry name" value="TRANSCRIPTION FACTOR, PUTATIVE (AFU_ORTHOLOGUE AFUA_1G04110)-RELATED"/>
    <property type="match status" value="1"/>
</dbReference>
<dbReference type="GeneID" id="63760123"/>
<accession>A0A1L9T2F7</accession>